<accession>A0A6C0F5K2</accession>
<evidence type="ECO:0000256" key="1">
    <source>
        <dbReference type="SAM" id="Coils"/>
    </source>
</evidence>
<protein>
    <submittedName>
        <fullName evidence="2">Uncharacterized protein</fullName>
    </submittedName>
</protein>
<dbReference type="InterPro" id="IPR043804">
    <property type="entry name" value="DUF5871"/>
</dbReference>
<evidence type="ECO:0000313" key="2">
    <source>
        <dbReference type="EMBL" id="QHT36918.1"/>
    </source>
</evidence>
<proteinExistence type="predicted"/>
<sequence length="265" mass="31320">MSLIKHTEFEPKKIQYTKPEKNGAYYYSTMSYGNTSPIHIQTPKMKCKITGSEVLDKGTGMIEMEPLGSDYNLYEKFVYLDDRNIKETYNKNKTWFGKEIPLELIDDMYKRSSKPIKQGDKPQFSIKIPIVKGKVQCPVYDQKRTCIDFRKITPECELIVVIHVRGLKFLKHHYYCDMYVSQIKAIIPRKQKYTIPDTYMIEDDEEDETEVLDESVLAELKYRQEREQRLQELESTLSTKQKEHETIETEINKLKQTIQSIQMDI</sequence>
<dbReference type="AlphaFoldDB" id="A0A6C0F5K2"/>
<reference evidence="2" key="1">
    <citation type="journal article" date="2020" name="Nature">
        <title>Giant virus diversity and host interactions through global metagenomics.</title>
        <authorList>
            <person name="Schulz F."/>
            <person name="Roux S."/>
            <person name="Paez-Espino D."/>
            <person name="Jungbluth S."/>
            <person name="Walsh D.A."/>
            <person name="Denef V.J."/>
            <person name="McMahon K.D."/>
            <person name="Konstantinidis K.T."/>
            <person name="Eloe-Fadrosh E.A."/>
            <person name="Kyrpides N.C."/>
            <person name="Woyke T."/>
        </authorList>
    </citation>
    <scope>NUCLEOTIDE SEQUENCE</scope>
    <source>
        <strain evidence="2">GVMAG-S-ERX555967-130</strain>
    </source>
</reference>
<feature type="coiled-coil region" evidence="1">
    <location>
        <begin position="223"/>
        <end position="264"/>
    </location>
</feature>
<dbReference type="EMBL" id="MN738786">
    <property type="protein sequence ID" value="QHT36918.1"/>
    <property type="molecule type" value="Genomic_DNA"/>
</dbReference>
<keyword evidence="1" id="KW-0175">Coiled coil</keyword>
<name>A0A6C0F5K2_9ZZZZ</name>
<dbReference type="Pfam" id="PF19196">
    <property type="entry name" value="DUF5871"/>
    <property type="match status" value="1"/>
</dbReference>
<organism evidence="2">
    <name type="scientific">viral metagenome</name>
    <dbReference type="NCBI Taxonomy" id="1070528"/>
    <lineage>
        <taxon>unclassified sequences</taxon>
        <taxon>metagenomes</taxon>
        <taxon>organismal metagenomes</taxon>
    </lineage>
</organism>